<dbReference type="InterPro" id="IPR012334">
    <property type="entry name" value="Pectin_lyas_fold"/>
</dbReference>
<dbReference type="Gene3D" id="2.160.20.10">
    <property type="entry name" value="Single-stranded right-handed beta-helix, Pectin lyase-like"/>
    <property type="match status" value="1"/>
</dbReference>
<sequence length="561" mass="60562">MRSTDPYEPDLGKHTVVFEPDTPAAVVQQTLDRIAAEQHTNQFGPQRHALLFAPGEYKADLNLGFYTQVAGLGLLPDDTSIAGHIRVEADWLAQDGDPGNTGNGTQNFWRAAENLAVTVPDGEVERWAVSQASPYRRMHLRGPIQLWNGSDGWASGGLIADSRIDGVVESGTQQQFLTRNSELTQGWSGANWNMVFVGTEGAPPHRFPDPAHTTIDRTPLIREKPFLHRADDGEYRVFVPGLRSATRGPSWTRGEQPGRSVSLREFFVAKPEDPASSINAALAAGRHVLFTPGIYELSEPVVVTRPGTVLLGLGLATLIPVHGTAALRVSDVDGVTIAGLLVDAGPSRSPVLVEVGTPGCTARHTADPVLLSDLFVRVGGAGAGAADVSLAIHSNDVLADHLWLWRADHGDGVGWEVNPADHGLVVHGHDVTVYGLFVEHYQRENVLWHGERGRTYFFQNELPYDPPDNTTWPGFPAYAVADSVRDHRGWGLGSYCYFLTNPRVSTDRAFAVPDAPEVALHGVVTVSLGGGVGAIRHMVNDVGPQVDQARPVSHLASYPQA</sequence>
<comment type="caution">
    <text evidence="1">The sequence shown here is derived from an EMBL/GenBank/DDBJ whole genome shotgun (WGS) entry which is preliminary data.</text>
</comment>
<keyword evidence="2" id="KW-1185">Reference proteome</keyword>
<name>A0A4R6SIL9_LABRH</name>
<organism evidence="1 2">
    <name type="scientific">Labedaea rhizosphaerae</name>
    <dbReference type="NCBI Taxonomy" id="598644"/>
    <lineage>
        <taxon>Bacteria</taxon>
        <taxon>Bacillati</taxon>
        <taxon>Actinomycetota</taxon>
        <taxon>Actinomycetes</taxon>
        <taxon>Pseudonocardiales</taxon>
        <taxon>Pseudonocardiaceae</taxon>
        <taxon>Labedaea</taxon>
    </lineage>
</organism>
<evidence type="ECO:0008006" key="3">
    <source>
        <dbReference type="Google" id="ProtNLM"/>
    </source>
</evidence>
<accession>A0A4R6SIL9</accession>
<dbReference type="CDD" id="cd23669">
    <property type="entry name" value="GH55_SacteLam55A-like"/>
    <property type="match status" value="1"/>
</dbReference>
<reference evidence="1 2" key="1">
    <citation type="submission" date="2019-03" db="EMBL/GenBank/DDBJ databases">
        <title>Genomic Encyclopedia of Type Strains, Phase IV (KMG-IV): sequencing the most valuable type-strain genomes for metagenomic binning, comparative biology and taxonomic classification.</title>
        <authorList>
            <person name="Goeker M."/>
        </authorList>
    </citation>
    <scope>NUCLEOTIDE SEQUENCE [LARGE SCALE GENOMIC DNA]</scope>
    <source>
        <strain evidence="1 2">DSM 45361</strain>
    </source>
</reference>
<evidence type="ECO:0000313" key="1">
    <source>
        <dbReference type="EMBL" id="TDQ01487.1"/>
    </source>
</evidence>
<protein>
    <recommendedName>
        <fullName evidence="3">Pectate lyase-like protein</fullName>
    </recommendedName>
</protein>
<dbReference type="InterPro" id="IPR059186">
    <property type="entry name" value="SACTE_4363"/>
</dbReference>
<dbReference type="OrthoDB" id="2479530at2"/>
<evidence type="ECO:0000313" key="2">
    <source>
        <dbReference type="Proteomes" id="UP000295444"/>
    </source>
</evidence>
<proteinExistence type="predicted"/>
<dbReference type="RefSeq" id="WP_133850064.1">
    <property type="nucleotide sequence ID" value="NZ_SNXZ01000002.1"/>
</dbReference>
<dbReference type="Proteomes" id="UP000295444">
    <property type="component" value="Unassembled WGS sequence"/>
</dbReference>
<dbReference type="AlphaFoldDB" id="A0A4R6SIL9"/>
<dbReference type="SUPFAM" id="SSF51126">
    <property type="entry name" value="Pectin lyase-like"/>
    <property type="match status" value="1"/>
</dbReference>
<dbReference type="EMBL" id="SNXZ01000002">
    <property type="protein sequence ID" value="TDQ01487.1"/>
    <property type="molecule type" value="Genomic_DNA"/>
</dbReference>
<gene>
    <name evidence="1" type="ORF">EV186_1021356</name>
</gene>
<dbReference type="InterPro" id="IPR011050">
    <property type="entry name" value="Pectin_lyase_fold/virulence"/>
</dbReference>